<organism evidence="1 2">
    <name type="scientific">Paenibacillus durus</name>
    <name type="common">Paenibacillus azotofixans</name>
    <dbReference type="NCBI Taxonomy" id="44251"/>
    <lineage>
        <taxon>Bacteria</taxon>
        <taxon>Bacillati</taxon>
        <taxon>Bacillota</taxon>
        <taxon>Bacilli</taxon>
        <taxon>Bacillales</taxon>
        <taxon>Paenibacillaceae</taxon>
        <taxon>Paenibacillus</taxon>
    </lineage>
</organism>
<dbReference type="AlphaFoldDB" id="A0A089HK83"/>
<dbReference type="EMBL" id="CP009288">
    <property type="protein sequence ID" value="AIQ10798.1"/>
    <property type="molecule type" value="Genomic_DNA"/>
</dbReference>
<reference evidence="1 2" key="1">
    <citation type="submission" date="2014-08" db="EMBL/GenBank/DDBJ databases">
        <title>Comparative genomics of the Paenibacillus odorifer group.</title>
        <authorList>
            <person name="den Bakker H.C."/>
            <person name="Tsai Y.-C."/>
            <person name="Martin N."/>
            <person name="Korlach J."/>
            <person name="Wiedmann M."/>
        </authorList>
    </citation>
    <scope>NUCLEOTIDE SEQUENCE [LARGE SCALE GENOMIC DNA]</scope>
    <source>
        <strain evidence="1 2">DSM 1735</strain>
    </source>
</reference>
<keyword evidence="2" id="KW-1185">Reference proteome</keyword>
<evidence type="ECO:0000313" key="1">
    <source>
        <dbReference type="EMBL" id="AIQ10798.1"/>
    </source>
</evidence>
<proteinExistence type="predicted"/>
<accession>A0A089HK83</accession>
<gene>
    <name evidence="1" type="ORF">PDUR_01245</name>
</gene>
<evidence type="ECO:0000313" key="2">
    <source>
        <dbReference type="Proteomes" id="UP000029409"/>
    </source>
</evidence>
<protein>
    <submittedName>
        <fullName evidence="1">Uncharacterized protein</fullName>
    </submittedName>
</protein>
<dbReference type="KEGG" id="pdu:PDUR_01245"/>
<name>A0A089HK83_PAEDU</name>
<dbReference type="Proteomes" id="UP000029409">
    <property type="component" value="Chromosome"/>
</dbReference>
<sequence length="71" mass="8368">MHGSLIYISSLQHEDIINEFENVLKKEKYACFPAPDIKNIGRIFGYLRYHLISTFIGSLLKRLRMMVKLRP</sequence>